<comment type="caution">
    <text evidence="2">The sequence shown here is derived from an EMBL/GenBank/DDBJ whole genome shotgun (WGS) entry which is preliminary data.</text>
</comment>
<reference evidence="2 3" key="1">
    <citation type="submission" date="2024-01" db="EMBL/GenBank/DDBJ databases">
        <title>The genomes of 5 underutilized Papilionoideae crops provide insights into root nodulation and disease resistanc.</title>
        <authorList>
            <person name="Jiang F."/>
        </authorList>
    </citation>
    <scope>NUCLEOTIDE SEQUENCE [LARGE SCALE GENOMIC DNA]</scope>
    <source>
        <strain evidence="2">DUOXIRENSHENG_FW03</strain>
        <tissue evidence="2">Leaves</tissue>
    </source>
</reference>
<sequence>MILWLPYLALLNLLTCFYACFTGCFLFYTNRKESFKYFSLVSQHFLKLLSNLEIPRWNEINLRSSKSSNDIRKNEVVKNKALGLD</sequence>
<gene>
    <name evidence="2" type="ORF">VNO78_03919</name>
</gene>
<evidence type="ECO:0000313" key="2">
    <source>
        <dbReference type="EMBL" id="KAK7412455.1"/>
    </source>
</evidence>
<accession>A0AAN9XVZ7</accession>
<keyword evidence="1" id="KW-1133">Transmembrane helix</keyword>
<feature type="transmembrane region" description="Helical" evidence="1">
    <location>
        <begin position="6"/>
        <end position="28"/>
    </location>
</feature>
<evidence type="ECO:0000256" key="1">
    <source>
        <dbReference type="SAM" id="Phobius"/>
    </source>
</evidence>
<dbReference type="EMBL" id="JAYMYS010000001">
    <property type="protein sequence ID" value="KAK7412455.1"/>
    <property type="molecule type" value="Genomic_DNA"/>
</dbReference>
<proteinExistence type="predicted"/>
<dbReference type="AlphaFoldDB" id="A0AAN9XVZ7"/>
<dbReference type="Proteomes" id="UP001386955">
    <property type="component" value="Unassembled WGS sequence"/>
</dbReference>
<keyword evidence="3" id="KW-1185">Reference proteome</keyword>
<organism evidence="2 3">
    <name type="scientific">Psophocarpus tetragonolobus</name>
    <name type="common">Winged bean</name>
    <name type="synonym">Dolichos tetragonolobus</name>
    <dbReference type="NCBI Taxonomy" id="3891"/>
    <lineage>
        <taxon>Eukaryota</taxon>
        <taxon>Viridiplantae</taxon>
        <taxon>Streptophyta</taxon>
        <taxon>Embryophyta</taxon>
        <taxon>Tracheophyta</taxon>
        <taxon>Spermatophyta</taxon>
        <taxon>Magnoliopsida</taxon>
        <taxon>eudicotyledons</taxon>
        <taxon>Gunneridae</taxon>
        <taxon>Pentapetalae</taxon>
        <taxon>rosids</taxon>
        <taxon>fabids</taxon>
        <taxon>Fabales</taxon>
        <taxon>Fabaceae</taxon>
        <taxon>Papilionoideae</taxon>
        <taxon>50 kb inversion clade</taxon>
        <taxon>NPAAA clade</taxon>
        <taxon>indigoferoid/millettioid clade</taxon>
        <taxon>Phaseoleae</taxon>
        <taxon>Psophocarpus</taxon>
    </lineage>
</organism>
<protein>
    <submittedName>
        <fullName evidence="2">Uncharacterized protein</fullName>
    </submittedName>
</protein>
<evidence type="ECO:0000313" key="3">
    <source>
        <dbReference type="Proteomes" id="UP001386955"/>
    </source>
</evidence>
<keyword evidence="1" id="KW-0812">Transmembrane</keyword>
<name>A0AAN9XVZ7_PSOTE</name>
<keyword evidence="1" id="KW-0472">Membrane</keyword>